<sequence length="215" mass="24629">MDRGRGVDRRLVCSPFSSLLFLSIFSIALVCALIEWHWHWHCVWKGRGGVQWDGLLWERKTVKGPKKWMANSKPKSSSRICIYDSDDTNSSRQISQPRRKPHTLTRLTDYRERQASEHSLAKGKQREEEFTNRKKHLAAIHILYAPFCASMVDSVSGKIVKSSCGLNELASRNMNDLDILRPHSWMGQRTHTSCQQIGSISHSILMIQICQSHAS</sequence>
<keyword evidence="2" id="KW-0812">Transmembrane</keyword>
<organism evidence="3 4">
    <name type="scientific">Hymenoscyphus albidus</name>
    <dbReference type="NCBI Taxonomy" id="595503"/>
    <lineage>
        <taxon>Eukaryota</taxon>
        <taxon>Fungi</taxon>
        <taxon>Dikarya</taxon>
        <taxon>Ascomycota</taxon>
        <taxon>Pezizomycotina</taxon>
        <taxon>Leotiomycetes</taxon>
        <taxon>Helotiales</taxon>
        <taxon>Helotiaceae</taxon>
        <taxon>Hymenoscyphus</taxon>
    </lineage>
</organism>
<keyword evidence="2" id="KW-1133">Transmembrane helix</keyword>
<keyword evidence="2" id="KW-0472">Membrane</keyword>
<gene>
    <name evidence="3" type="ORF">HYALB_00005850</name>
</gene>
<dbReference type="AlphaFoldDB" id="A0A9N9Q616"/>
<dbReference type="EMBL" id="CAJVRM010000451">
    <property type="protein sequence ID" value="CAG8981135.1"/>
    <property type="molecule type" value="Genomic_DNA"/>
</dbReference>
<keyword evidence="4" id="KW-1185">Reference proteome</keyword>
<evidence type="ECO:0000256" key="1">
    <source>
        <dbReference type="SAM" id="MobiDB-lite"/>
    </source>
</evidence>
<name>A0A9N9Q616_9HELO</name>
<feature type="region of interest" description="Disordered" evidence="1">
    <location>
        <begin position="85"/>
        <end position="105"/>
    </location>
</feature>
<reference evidence="3" key="1">
    <citation type="submission" date="2021-07" db="EMBL/GenBank/DDBJ databases">
        <authorList>
            <person name="Durling M."/>
        </authorList>
    </citation>
    <scope>NUCLEOTIDE SEQUENCE</scope>
</reference>
<dbReference type="Proteomes" id="UP000701801">
    <property type="component" value="Unassembled WGS sequence"/>
</dbReference>
<protein>
    <submittedName>
        <fullName evidence="3">Uncharacterized protein</fullName>
    </submittedName>
</protein>
<evidence type="ECO:0000313" key="4">
    <source>
        <dbReference type="Proteomes" id="UP000701801"/>
    </source>
</evidence>
<evidence type="ECO:0000256" key="2">
    <source>
        <dbReference type="SAM" id="Phobius"/>
    </source>
</evidence>
<evidence type="ECO:0000313" key="3">
    <source>
        <dbReference type="EMBL" id="CAG8981135.1"/>
    </source>
</evidence>
<comment type="caution">
    <text evidence="3">The sequence shown here is derived from an EMBL/GenBank/DDBJ whole genome shotgun (WGS) entry which is preliminary data.</text>
</comment>
<feature type="transmembrane region" description="Helical" evidence="2">
    <location>
        <begin position="12"/>
        <end position="38"/>
    </location>
</feature>
<proteinExistence type="predicted"/>
<accession>A0A9N9Q616</accession>